<protein>
    <recommendedName>
        <fullName evidence="3">Nucleoside phosphorylase domain-containing protein</fullName>
    </recommendedName>
</protein>
<evidence type="ECO:0000256" key="1">
    <source>
        <dbReference type="PROSITE-ProRule" id="PRU00339"/>
    </source>
</evidence>
<dbReference type="InterPro" id="IPR019734">
    <property type="entry name" value="TPR_rpt"/>
</dbReference>
<dbReference type="Pfam" id="PF13424">
    <property type="entry name" value="TPR_12"/>
    <property type="match status" value="2"/>
</dbReference>
<dbReference type="Pfam" id="PF01048">
    <property type="entry name" value="PNP_UDP_1"/>
    <property type="match status" value="1"/>
</dbReference>
<evidence type="ECO:0000313" key="4">
    <source>
        <dbReference type="EMBL" id="KAL2797415.1"/>
    </source>
</evidence>
<dbReference type="SMART" id="SM00028">
    <property type="entry name" value="TPR"/>
    <property type="match status" value="4"/>
</dbReference>
<keyword evidence="1" id="KW-0802">TPR repeat</keyword>
<dbReference type="SUPFAM" id="SSF52540">
    <property type="entry name" value="P-loop containing nucleoside triphosphate hydrolases"/>
    <property type="match status" value="1"/>
</dbReference>
<dbReference type="Gene3D" id="3.40.50.1580">
    <property type="entry name" value="Nucleoside phosphorylase domain"/>
    <property type="match status" value="1"/>
</dbReference>
<dbReference type="EMBL" id="JBFTWV010000019">
    <property type="protein sequence ID" value="KAL2797415.1"/>
    <property type="molecule type" value="Genomic_DNA"/>
</dbReference>
<keyword evidence="5" id="KW-1185">Reference proteome</keyword>
<accession>A0ABR4GFX3</accession>
<dbReference type="PANTHER" id="PTHR46082">
    <property type="entry name" value="ATP/GTP-BINDING PROTEIN-RELATED"/>
    <property type="match status" value="1"/>
</dbReference>
<dbReference type="Gene3D" id="1.25.40.10">
    <property type="entry name" value="Tetratricopeptide repeat domain"/>
    <property type="match status" value="2"/>
</dbReference>
<gene>
    <name evidence="4" type="ORF">BJX66DRAFT_348560</name>
</gene>
<dbReference type="InterPro" id="IPR011990">
    <property type="entry name" value="TPR-like_helical_dom_sf"/>
</dbReference>
<dbReference type="SUPFAM" id="SSF48452">
    <property type="entry name" value="TPR-like"/>
    <property type="match status" value="1"/>
</dbReference>
<dbReference type="CDD" id="cd00350">
    <property type="entry name" value="rubredoxin_like"/>
    <property type="match status" value="1"/>
</dbReference>
<proteinExistence type="predicted"/>
<dbReference type="Gene3D" id="3.40.50.300">
    <property type="entry name" value="P-loop containing nucleotide triphosphate hydrolases"/>
    <property type="match status" value="1"/>
</dbReference>
<organism evidence="4 5">
    <name type="scientific">Aspergillus keveii</name>
    <dbReference type="NCBI Taxonomy" id="714993"/>
    <lineage>
        <taxon>Eukaryota</taxon>
        <taxon>Fungi</taxon>
        <taxon>Dikarya</taxon>
        <taxon>Ascomycota</taxon>
        <taxon>Pezizomycotina</taxon>
        <taxon>Eurotiomycetes</taxon>
        <taxon>Eurotiomycetidae</taxon>
        <taxon>Eurotiales</taxon>
        <taxon>Aspergillaceae</taxon>
        <taxon>Aspergillus</taxon>
        <taxon>Aspergillus subgen. Nidulantes</taxon>
    </lineage>
</organism>
<evidence type="ECO:0000259" key="3">
    <source>
        <dbReference type="Pfam" id="PF01048"/>
    </source>
</evidence>
<dbReference type="InterPro" id="IPR035994">
    <property type="entry name" value="Nucleoside_phosphorylase_sf"/>
</dbReference>
<dbReference type="InterPro" id="IPR027417">
    <property type="entry name" value="P-loop_NTPase"/>
</dbReference>
<feature type="repeat" description="TPR" evidence="1">
    <location>
        <begin position="743"/>
        <end position="776"/>
    </location>
</feature>
<reference evidence="4 5" key="1">
    <citation type="submission" date="2024-07" db="EMBL/GenBank/DDBJ databases">
        <title>Section-level genome sequencing and comparative genomics of Aspergillus sections Usti and Cavernicolus.</title>
        <authorList>
            <consortium name="Lawrence Berkeley National Laboratory"/>
            <person name="Nybo J.L."/>
            <person name="Vesth T.C."/>
            <person name="Theobald S."/>
            <person name="Frisvad J.C."/>
            <person name="Larsen T.O."/>
            <person name="Kjaerboelling I."/>
            <person name="Rothschild-Mancinelli K."/>
            <person name="Lyhne E.K."/>
            <person name="Kogle M.E."/>
            <person name="Barry K."/>
            <person name="Clum A."/>
            <person name="Na H."/>
            <person name="Ledsgaard L."/>
            <person name="Lin J."/>
            <person name="Lipzen A."/>
            <person name="Kuo A."/>
            <person name="Riley R."/>
            <person name="Mondo S."/>
            <person name="Labutti K."/>
            <person name="Haridas S."/>
            <person name="Pangalinan J."/>
            <person name="Salamov A.A."/>
            <person name="Simmons B.A."/>
            <person name="Magnuson J.K."/>
            <person name="Chen J."/>
            <person name="Drula E."/>
            <person name="Henrissat B."/>
            <person name="Wiebenga A."/>
            <person name="Lubbers R.J."/>
            <person name="Gomes A.C."/>
            <person name="Makela M.R."/>
            <person name="Stajich J."/>
            <person name="Grigoriev I.V."/>
            <person name="Mortensen U.H."/>
            <person name="De Vries R.P."/>
            <person name="Baker S.E."/>
            <person name="Andersen M.R."/>
        </authorList>
    </citation>
    <scope>NUCLEOTIDE SEQUENCE [LARGE SCALE GENOMIC DNA]</scope>
    <source>
        <strain evidence="4 5">CBS 209.92</strain>
    </source>
</reference>
<dbReference type="PANTHER" id="PTHR46082:SF6">
    <property type="entry name" value="AAA+ ATPASE DOMAIN-CONTAINING PROTEIN-RELATED"/>
    <property type="match status" value="1"/>
</dbReference>
<dbReference type="InterPro" id="IPR000845">
    <property type="entry name" value="Nucleoside_phosphorylase_d"/>
</dbReference>
<name>A0ABR4GFX3_9EURO</name>
<feature type="region of interest" description="Disordered" evidence="2">
    <location>
        <begin position="938"/>
        <end position="966"/>
    </location>
</feature>
<feature type="domain" description="Nucleoside phosphorylase" evidence="3">
    <location>
        <begin position="34"/>
        <end position="310"/>
    </location>
</feature>
<dbReference type="SUPFAM" id="SSF53167">
    <property type="entry name" value="Purine and uridine phosphorylases"/>
    <property type="match status" value="1"/>
</dbReference>
<sequence>MSQQAPLSREDYTVGWISALSIEMAAAQALLDEIHPDLPTPHSDNNTYVLGRIGKHNVVVACLPSGIYGTSSATAVAIQLLSTFTSIRFGLMVGIGGGVPSEDADVRLGDVVVSKPTATHGGVVQYDFGKATTSKEGLFQRTGQLNSPPPVLLTALSKLQAIHLTQGEQFVDFLAELERKRPKDHPSPFARPTTDDCLYSTDYAHPIPEAKTCDGCDGLRTISRTARQHPSVPFVHYGLIASGNQVIKDARLRSKLRQELGAYCVEMEAAGLMNNYPCLVIRGICDYADSHKNKAWQGYAAATAAAFAKELLLVVPVSQTRRAGLARDALAQAPGHNRAFRVSLGPRNVPAIHEFLGREDELQGLWNGLGPESSPLRKVAILDGLGGIGKTQLAIRFARTHKEDYSAIFWINSEDQGALIRSLASAFLRVPDSKYRESSQSQQLSQPDHITSKNDINQKQAEAMLTWLALDGNSAWLLVFDNAIDDYYDQNPNSSGDVHDISHYFPAADHGSILITSRSSRMRELGVHYPVQKLTLTDTVQLLLFTIRALASRIDGLPLAITIAGSYIRQSGITSWAELMSRSDPRHFYFQGNIMTTWLLTYNKIEQQRPDAAELLILLATFDHRDIWFELVQACGRAQDAPNWFRTSLASDMTFVATLMPLINFSLVETNQRGGSYSIHPVVQECTGRTDQLKAMALSAIVHVPTARNESEQLRLQQRLLSHADQMLRLIRNWNIPPKPRLFDAIHDLGSLYLSQGKLTEAEEAYHRALLGKEALFGLEHLKTFDTVNNLGIVYTNLGNLQEAERMCQRVLAGREKSVNSLGYELYKQALAGFERSIGLNNIAALDTINNFGLLYTKRGDLNLAEEMLQRAMRGCERILGPEHTSTLLTVYNLGNLYQTQGKRKEAKQMFKRCHAGYVKVMGARHTLTMTIAHTLRELEQSGERPPETRQKDGPGGASAPTAVEDTTTRLRPHFQAIAKVSYSRYGVQSPATSGWWVCCNCGSTMNPCVPGEHCDLCGHPKCIGCMNGA</sequence>
<comment type="caution">
    <text evidence="4">The sequence shown here is derived from an EMBL/GenBank/DDBJ whole genome shotgun (WGS) entry which is preliminary data.</text>
</comment>
<dbReference type="InterPro" id="IPR053137">
    <property type="entry name" value="NLR-like"/>
</dbReference>
<evidence type="ECO:0000256" key="2">
    <source>
        <dbReference type="SAM" id="MobiDB-lite"/>
    </source>
</evidence>
<feature type="compositionally biased region" description="Basic and acidic residues" evidence="2">
    <location>
        <begin position="938"/>
        <end position="953"/>
    </location>
</feature>
<dbReference type="PROSITE" id="PS50005">
    <property type="entry name" value="TPR"/>
    <property type="match status" value="1"/>
</dbReference>
<dbReference type="CDD" id="cd09008">
    <property type="entry name" value="MTAN"/>
    <property type="match status" value="1"/>
</dbReference>
<evidence type="ECO:0000313" key="5">
    <source>
        <dbReference type="Proteomes" id="UP001610563"/>
    </source>
</evidence>
<dbReference type="Proteomes" id="UP001610563">
    <property type="component" value="Unassembled WGS sequence"/>
</dbReference>